<dbReference type="Gene3D" id="2.40.30.170">
    <property type="match status" value="1"/>
</dbReference>
<organism evidence="4 5">
    <name type="scientific">Kordia periserrulae</name>
    <dbReference type="NCBI Taxonomy" id="701523"/>
    <lineage>
        <taxon>Bacteria</taxon>
        <taxon>Pseudomonadati</taxon>
        <taxon>Bacteroidota</taxon>
        <taxon>Flavobacteriia</taxon>
        <taxon>Flavobacteriales</taxon>
        <taxon>Flavobacteriaceae</taxon>
        <taxon>Kordia</taxon>
    </lineage>
</organism>
<gene>
    <name evidence="4" type="ORF">C8N46_10867</name>
</gene>
<comment type="caution">
    <text evidence="4">The sequence shown here is derived from an EMBL/GenBank/DDBJ whole genome shotgun (WGS) entry which is preliminary data.</text>
</comment>
<keyword evidence="2" id="KW-0813">Transport</keyword>
<dbReference type="AlphaFoldDB" id="A0A2T6BUV1"/>
<evidence type="ECO:0000313" key="4">
    <source>
        <dbReference type="EMBL" id="PTX59757.1"/>
    </source>
</evidence>
<accession>A0A2T6BUV1</accession>
<evidence type="ECO:0000313" key="5">
    <source>
        <dbReference type="Proteomes" id="UP000244090"/>
    </source>
</evidence>
<sequence>MQRILYKITLLGLLFSFYSCGTKENENAVVPSTENSEETIQITQIQFEQNNMQLGSLQEQSFPSKIHVSGMIDVPPENKAVVNATMGGYIKKLPYLEGDVIKKGQLLVTIENPEFVSLQQAYSEIHERLTFLKAEYERQQTMLRENITSQKSFLKAESDYKTAVATYNGLRAQLKILNISPSAVEKGIITSSAPIYAPISGSITKVNVTKGAYISPANPIVEIIDNSHIHLELSVFEKDILKVKKEQLIEFSISETTSETFQANVHLVGTSIEPNRTIKVHGHIEDEAEYHFLTGMFVEADIITDTFTALALPNEAIVTIDDMAYVLLLLKKEGNTYHFAQQKIDVGARYSTHTIIKNAARFDAGTQFLTKGAFNLMGE</sequence>
<dbReference type="Gene3D" id="2.40.50.100">
    <property type="match status" value="2"/>
</dbReference>
<dbReference type="RefSeq" id="WP_108115912.1">
    <property type="nucleotide sequence ID" value="NZ_QBKT01000008.1"/>
</dbReference>
<dbReference type="PROSITE" id="PS51257">
    <property type="entry name" value="PROKAR_LIPOPROTEIN"/>
    <property type="match status" value="1"/>
</dbReference>
<dbReference type="GO" id="GO:0015679">
    <property type="term" value="P:plasma membrane copper ion transport"/>
    <property type="evidence" value="ECO:0007669"/>
    <property type="project" value="TreeGrafter"/>
</dbReference>
<keyword evidence="5" id="KW-1185">Reference proteome</keyword>
<name>A0A2T6BUV1_9FLAO</name>
<dbReference type="NCBIfam" id="TIGR01730">
    <property type="entry name" value="RND_mfp"/>
    <property type="match status" value="1"/>
</dbReference>
<dbReference type="Pfam" id="PF25917">
    <property type="entry name" value="BSH_RND"/>
    <property type="match status" value="1"/>
</dbReference>
<feature type="domain" description="Multidrug resistance protein MdtA-like barrel-sandwich hybrid" evidence="3">
    <location>
        <begin position="78"/>
        <end position="220"/>
    </location>
</feature>
<evidence type="ECO:0000256" key="2">
    <source>
        <dbReference type="ARBA" id="ARBA00022448"/>
    </source>
</evidence>
<dbReference type="InterPro" id="IPR006143">
    <property type="entry name" value="RND_pump_MFP"/>
</dbReference>
<dbReference type="SUPFAM" id="SSF111369">
    <property type="entry name" value="HlyD-like secretion proteins"/>
    <property type="match status" value="1"/>
</dbReference>
<dbReference type="Proteomes" id="UP000244090">
    <property type="component" value="Unassembled WGS sequence"/>
</dbReference>
<dbReference type="PANTHER" id="PTHR30097">
    <property type="entry name" value="CATION EFFLUX SYSTEM PROTEIN CUSB"/>
    <property type="match status" value="1"/>
</dbReference>
<comment type="similarity">
    <text evidence="1">Belongs to the membrane fusion protein (MFP) (TC 8.A.1) family.</text>
</comment>
<proteinExistence type="inferred from homology"/>
<dbReference type="GO" id="GO:0060003">
    <property type="term" value="P:copper ion export"/>
    <property type="evidence" value="ECO:0007669"/>
    <property type="project" value="TreeGrafter"/>
</dbReference>
<evidence type="ECO:0000256" key="1">
    <source>
        <dbReference type="ARBA" id="ARBA00009477"/>
    </source>
</evidence>
<dbReference type="GO" id="GO:0030313">
    <property type="term" value="C:cell envelope"/>
    <property type="evidence" value="ECO:0007669"/>
    <property type="project" value="TreeGrafter"/>
</dbReference>
<dbReference type="GO" id="GO:0022857">
    <property type="term" value="F:transmembrane transporter activity"/>
    <property type="evidence" value="ECO:0007669"/>
    <property type="project" value="InterPro"/>
</dbReference>
<evidence type="ECO:0000259" key="3">
    <source>
        <dbReference type="Pfam" id="PF25917"/>
    </source>
</evidence>
<dbReference type="InterPro" id="IPR058625">
    <property type="entry name" value="MdtA-like_BSH"/>
</dbReference>
<dbReference type="InterPro" id="IPR051909">
    <property type="entry name" value="MFP_Cation_Efflux"/>
</dbReference>
<dbReference type="PANTHER" id="PTHR30097:SF4">
    <property type="entry name" value="SLR6042 PROTEIN"/>
    <property type="match status" value="1"/>
</dbReference>
<dbReference type="GO" id="GO:0016020">
    <property type="term" value="C:membrane"/>
    <property type="evidence" value="ECO:0007669"/>
    <property type="project" value="InterPro"/>
</dbReference>
<protein>
    <submittedName>
        <fullName evidence="4">Cobalt-zinc-cadmium efflux system membrane fusion protein</fullName>
    </submittedName>
</protein>
<dbReference type="OrthoDB" id="9814657at2"/>
<reference evidence="4 5" key="1">
    <citation type="submission" date="2018-04" db="EMBL/GenBank/DDBJ databases">
        <title>Genomic Encyclopedia of Archaeal and Bacterial Type Strains, Phase II (KMG-II): from individual species to whole genera.</title>
        <authorList>
            <person name="Goeker M."/>
        </authorList>
    </citation>
    <scope>NUCLEOTIDE SEQUENCE [LARGE SCALE GENOMIC DNA]</scope>
    <source>
        <strain evidence="4 5">DSM 25731</strain>
    </source>
</reference>
<dbReference type="EMBL" id="QBKT01000008">
    <property type="protein sequence ID" value="PTX59757.1"/>
    <property type="molecule type" value="Genomic_DNA"/>
</dbReference>